<dbReference type="KEGG" id="mind:mvi_60590"/>
<proteinExistence type="predicted"/>
<evidence type="ECO:0000313" key="2">
    <source>
        <dbReference type="EMBL" id="BCM87598.1"/>
    </source>
</evidence>
<dbReference type="Gene3D" id="3.40.50.1240">
    <property type="entry name" value="Phosphoglycerate mutase-like"/>
    <property type="match status" value="1"/>
</dbReference>
<dbReference type="EMBL" id="AP024146">
    <property type="protein sequence ID" value="BCM87598.1"/>
    <property type="molecule type" value="Genomic_DNA"/>
</dbReference>
<gene>
    <name evidence="2" type="ORF">mvi_60590</name>
</gene>
<dbReference type="AlphaFoldDB" id="A0A8H8X0J3"/>
<keyword evidence="2" id="KW-0614">Plasmid</keyword>
<reference evidence="2" key="1">
    <citation type="submission" date="2020-11" db="EMBL/GenBank/DDBJ databases">
        <title>Complete genome sequence of a novel pathogenic Methylobacterium strain isolated from rice in Vietnam.</title>
        <authorList>
            <person name="Lai K."/>
            <person name="Okazaki S."/>
            <person name="Higashi K."/>
            <person name="Mori H."/>
            <person name="Toyoda A."/>
            <person name="Kurokawa K."/>
        </authorList>
    </citation>
    <scope>NUCLEOTIDE SEQUENCE</scope>
    <source>
        <strain evidence="2">VL1</strain>
        <plasmid evidence="2">pVL1_1</plasmid>
    </source>
</reference>
<accession>A0A8H8X0J3</accession>
<evidence type="ECO:0000256" key="1">
    <source>
        <dbReference type="SAM" id="MobiDB-lite"/>
    </source>
</evidence>
<protein>
    <recommendedName>
        <fullName evidence="4">Phosphoglycerate mutase</fullName>
    </recommendedName>
</protein>
<organism evidence="2 3">
    <name type="scientific">Methylobacterium indicum</name>
    <dbReference type="NCBI Taxonomy" id="1775910"/>
    <lineage>
        <taxon>Bacteria</taxon>
        <taxon>Pseudomonadati</taxon>
        <taxon>Pseudomonadota</taxon>
        <taxon>Alphaproteobacteria</taxon>
        <taxon>Hyphomicrobiales</taxon>
        <taxon>Methylobacteriaceae</taxon>
        <taxon>Methylobacterium</taxon>
    </lineage>
</organism>
<dbReference type="RefSeq" id="WP_207183781.1">
    <property type="nucleotide sequence ID" value="NZ_AP024146.1"/>
</dbReference>
<dbReference type="Proteomes" id="UP000663508">
    <property type="component" value="Plasmid pVL1_1"/>
</dbReference>
<feature type="region of interest" description="Disordered" evidence="1">
    <location>
        <begin position="12"/>
        <end position="33"/>
    </location>
</feature>
<dbReference type="InterPro" id="IPR029033">
    <property type="entry name" value="His_PPase_superfam"/>
</dbReference>
<evidence type="ECO:0000313" key="3">
    <source>
        <dbReference type="Proteomes" id="UP000663508"/>
    </source>
</evidence>
<name>A0A8H8X0J3_9HYPH</name>
<evidence type="ECO:0008006" key="4">
    <source>
        <dbReference type="Google" id="ProtNLM"/>
    </source>
</evidence>
<geneLocation type="plasmid" evidence="2 3">
    <name>pVL1_1</name>
</geneLocation>
<sequence length="191" mass="20674">MPPSTIMLIRHGEKPTRDPSVFGVDKTGREDEDDLSVRGWQRAGALARFFLPRAGAPVPPLAVPTRLYAPDPTAKRPSKRALHTLGPLAHLSGIARDTRFHVGEEADLAAAVLSATGVALVAWEHRRIADIVAHLTAGAVTAPFWPEDRFDVVIVLDRAPGWRLTQAFQMLLPGDTDNPLPATGEDEENGT</sequence>